<gene>
    <name evidence="1" type="ORF">ROA7745_00588</name>
</gene>
<name>A0A1X7BME4_9RHOB</name>
<sequence length="123" mass="13225">MVAMALLAVIGCDAPGPAFRHADVTRIRIDQSVFAVRVLDLRAQAIRLNAEPAPRLAAVAPRGVMAIEKASGCRVRRLEGDAAVMQAWLDCGGQLKPLPRDVEFECQIDVVYDSIADLSCAPI</sequence>
<organism evidence="1 2">
    <name type="scientific">Roseovarius aestuarii</name>
    <dbReference type="NCBI Taxonomy" id="475083"/>
    <lineage>
        <taxon>Bacteria</taxon>
        <taxon>Pseudomonadati</taxon>
        <taxon>Pseudomonadota</taxon>
        <taxon>Alphaproteobacteria</taxon>
        <taxon>Rhodobacterales</taxon>
        <taxon>Roseobacteraceae</taxon>
        <taxon>Roseovarius</taxon>
    </lineage>
</organism>
<evidence type="ECO:0000313" key="2">
    <source>
        <dbReference type="Proteomes" id="UP000193224"/>
    </source>
</evidence>
<protein>
    <submittedName>
        <fullName evidence="1">Uncharacterized protein</fullName>
    </submittedName>
</protein>
<dbReference type="Proteomes" id="UP000193224">
    <property type="component" value="Unassembled WGS sequence"/>
</dbReference>
<reference evidence="1 2" key="1">
    <citation type="submission" date="2017-03" db="EMBL/GenBank/DDBJ databases">
        <authorList>
            <person name="Afonso C.L."/>
            <person name="Miller P.J."/>
            <person name="Scott M.A."/>
            <person name="Spackman E."/>
            <person name="Goraichik I."/>
            <person name="Dimitrov K.M."/>
            <person name="Suarez D.L."/>
            <person name="Swayne D.E."/>
        </authorList>
    </citation>
    <scope>NUCLEOTIDE SEQUENCE [LARGE SCALE GENOMIC DNA]</scope>
    <source>
        <strain evidence="1 2">CECT 7745</strain>
    </source>
</reference>
<evidence type="ECO:0000313" key="1">
    <source>
        <dbReference type="EMBL" id="SMC10781.1"/>
    </source>
</evidence>
<accession>A0A1X7BME4</accession>
<dbReference type="AlphaFoldDB" id="A0A1X7BME4"/>
<keyword evidence="2" id="KW-1185">Reference proteome</keyword>
<proteinExistence type="predicted"/>
<dbReference type="EMBL" id="FWXB01000001">
    <property type="protein sequence ID" value="SMC10781.1"/>
    <property type="molecule type" value="Genomic_DNA"/>
</dbReference>